<feature type="domain" description="PAS" evidence="3">
    <location>
        <begin position="273"/>
        <end position="317"/>
    </location>
</feature>
<dbReference type="NCBIfam" id="TIGR00254">
    <property type="entry name" value="GGDEF"/>
    <property type="match status" value="1"/>
</dbReference>
<dbReference type="InterPro" id="IPR013655">
    <property type="entry name" value="PAS_fold_3"/>
</dbReference>
<feature type="domain" description="GGDEF" evidence="6">
    <location>
        <begin position="430"/>
        <end position="563"/>
    </location>
</feature>
<dbReference type="SMART" id="SM00052">
    <property type="entry name" value="EAL"/>
    <property type="match status" value="1"/>
</dbReference>
<protein>
    <submittedName>
        <fullName evidence="7">Two-component system response regulator</fullName>
    </submittedName>
</protein>
<sequence length="828" mass="91933">MTGTPPQKGDSTIPPANPDIHIMIVEDERIVALHLRQQLTRLGYGRVTVYSAGAKALEAILSDTPDLILMDIHIDGDIDGIETAAGIPPYMHVPVIYLSAYSEDQTLERAKLTHPYGYLIKPFSERELHATIQMALQRRKVEFALKRSEERLYLAMKAANMTCWEIDIKTRQIETADPIGIIHPDGDAASLSADLDKFLERVAPEDQRSVKCAFETAIKKGDFFDVIFRAKEGGSSVSWFRAQGKTFEGTPQNPRRIIGVVQDITDQRVAGDRLRQATTVYETSQDGILILDQELRITSANRSYANITGIPIEEALGHRPHVISRETFPLSFYREMFKSLESRKHWHREIDTLNADGEQITLMAQIIAVDSDDGDVSHYVAIISDRTAIRRAEEELQYLAHYDGLTGLPNRLLAIDRLGRAIERASDRGTTLACMFIDIDNFKNINDTLGHGAGDQLLVVVSRRLKALINSTDTVARLGGDEFLITAEDIKNEHAAAAMAARLLKGLQIPASIASRDISVTASIGISLFPDTALGAQDMVRQADTAMYAAKNGGRNGFAFYKSAMTEDASHFMTRSLELRRGLENGELVLFYQPQYCRQSGKMSGVEALIRWNHPTEGLLGPGEIIPVAEQSGLINEIGQWVVEEACAQAMRWRDEGHKCVRVAVNVSVRQLRSDDFVDVVRTALALTEIPPQSLELEITESMIQDDARIISRLHDLRKLGVSLAIDDFGTGFSCLGSIKSLPIERIKIDQSFVRGIPEDRDNTALTEAIIALGRKLGMAVTVEGVEEQAQLEFLQQRDCTDFQGYYFCRPVPAAQIFNLPAINVKTS</sequence>
<dbReference type="Pfam" id="PF08447">
    <property type="entry name" value="PAS_3"/>
    <property type="match status" value="1"/>
</dbReference>
<evidence type="ECO:0000259" key="5">
    <source>
        <dbReference type="PROSITE" id="PS50883"/>
    </source>
</evidence>
<dbReference type="Pfam" id="PF00563">
    <property type="entry name" value="EAL"/>
    <property type="match status" value="1"/>
</dbReference>
<dbReference type="PROSITE" id="PS50110">
    <property type="entry name" value="RESPONSE_REGULATORY"/>
    <property type="match status" value="1"/>
</dbReference>
<dbReference type="CDD" id="cd17534">
    <property type="entry name" value="REC_DC-like"/>
    <property type="match status" value="1"/>
</dbReference>
<dbReference type="SUPFAM" id="SSF55073">
    <property type="entry name" value="Nucleotide cyclase"/>
    <property type="match status" value="1"/>
</dbReference>
<dbReference type="Pfam" id="PF00072">
    <property type="entry name" value="Response_reg"/>
    <property type="match status" value="1"/>
</dbReference>
<dbReference type="Pfam" id="PF13426">
    <property type="entry name" value="PAS_9"/>
    <property type="match status" value="1"/>
</dbReference>
<dbReference type="PANTHER" id="PTHR44757:SF2">
    <property type="entry name" value="BIOFILM ARCHITECTURE MAINTENANCE PROTEIN MBAA"/>
    <property type="match status" value="1"/>
</dbReference>
<keyword evidence="8" id="KW-1185">Reference proteome</keyword>
<gene>
    <name evidence="7" type="ORF">CSC3H3_04675</name>
</gene>
<dbReference type="InterPro" id="IPR011006">
    <property type="entry name" value="CheY-like_superfamily"/>
</dbReference>
<dbReference type="PROSITE" id="PS50112">
    <property type="entry name" value="PAS"/>
    <property type="match status" value="1"/>
</dbReference>
<dbReference type="Proteomes" id="UP000233458">
    <property type="component" value="Chromosome"/>
</dbReference>
<dbReference type="SMART" id="SM00267">
    <property type="entry name" value="GGDEF"/>
    <property type="match status" value="1"/>
</dbReference>
<dbReference type="Gene3D" id="3.20.20.450">
    <property type="entry name" value="EAL domain"/>
    <property type="match status" value="1"/>
</dbReference>
<evidence type="ECO:0000256" key="1">
    <source>
        <dbReference type="PROSITE-ProRule" id="PRU00169"/>
    </source>
</evidence>
<dbReference type="InterPro" id="IPR035965">
    <property type="entry name" value="PAS-like_dom_sf"/>
</dbReference>
<proteinExistence type="predicted"/>
<name>A0ABN5FCL3_9PROT</name>
<dbReference type="RefSeq" id="WP_101284037.1">
    <property type="nucleotide sequence ID" value="NZ_CP024199.1"/>
</dbReference>
<dbReference type="InterPro" id="IPR052155">
    <property type="entry name" value="Biofilm_reg_signaling"/>
</dbReference>
<dbReference type="InterPro" id="IPR029787">
    <property type="entry name" value="Nucleotide_cyclase"/>
</dbReference>
<dbReference type="SMART" id="SM00086">
    <property type="entry name" value="PAC"/>
    <property type="match status" value="2"/>
</dbReference>
<evidence type="ECO:0000313" key="7">
    <source>
        <dbReference type="EMBL" id="AUG52096.1"/>
    </source>
</evidence>
<organism evidence="7 8">
    <name type="scientific">Thalassospira marina</name>
    <dbReference type="NCBI Taxonomy" id="2048283"/>
    <lineage>
        <taxon>Bacteria</taxon>
        <taxon>Pseudomonadati</taxon>
        <taxon>Pseudomonadota</taxon>
        <taxon>Alphaproteobacteria</taxon>
        <taxon>Rhodospirillales</taxon>
        <taxon>Thalassospiraceae</taxon>
        <taxon>Thalassospira</taxon>
    </lineage>
</organism>
<dbReference type="EMBL" id="CP024199">
    <property type="protein sequence ID" value="AUG52096.1"/>
    <property type="molecule type" value="Genomic_DNA"/>
</dbReference>
<dbReference type="PROSITE" id="PS50113">
    <property type="entry name" value="PAC"/>
    <property type="match status" value="1"/>
</dbReference>
<dbReference type="PROSITE" id="PS50887">
    <property type="entry name" value="GGDEF"/>
    <property type="match status" value="1"/>
</dbReference>
<feature type="modified residue" description="4-aspartylphosphate" evidence="1">
    <location>
        <position position="71"/>
    </location>
</feature>
<dbReference type="InterPro" id="IPR001633">
    <property type="entry name" value="EAL_dom"/>
</dbReference>
<dbReference type="PANTHER" id="PTHR44757">
    <property type="entry name" value="DIGUANYLATE CYCLASE DGCP"/>
    <property type="match status" value="1"/>
</dbReference>
<evidence type="ECO:0000259" key="2">
    <source>
        <dbReference type="PROSITE" id="PS50110"/>
    </source>
</evidence>
<evidence type="ECO:0000313" key="8">
    <source>
        <dbReference type="Proteomes" id="UP000233458"/>
    </source>
</evidence>
<feature type="domain" description="Response regulatory" evidence="2">
    <location>
        <begin position="21"/>
        <end position="136"/>
    </location>
</feature>
<evidence type="ECO:0000259" key="3">
    <source>
        <dbReference type="PROSITE" id="PS50112"/>
    </source>
</evidence>
<dbReference type="InterPro" id="IPR043128">
    <property type="entry name" value="Rev_trsase/Diguanyl_cyclase"/>
</dbReference>
<evidence type="ECO:0000259" key="4">
    <source>
        <dbReference type="PROSITE" id="PS50113"/>
    </source>
</evidence>
<dbReference type="CDD" id="cd01949">
    <property type="entry name" value="GGDEF"/>
    <property type="match status" value="1"/>
</dbReference>
<dbReference type="Gene3D" id="3.30.70.270">
    <property type="match status" value="1"/>
</dbReference>
<dbReference type="InterPro" id="IPR000160">
    <property type="entry name" value="GGDEF_dom"/>
</dbReference>
<dbReference type="PROSITE" id="PS50883">
    <property type="entry name" value="EAL"/>
    <property type="match status" value="1"/>
</dbReference>
<dbReference type="InterPro" id="IPR001610">
    <property type="entry name" value="PAC"/>
</dbReference>
<dbReference type="SUPFAM" id="SSF141868">
    <property type="entry name" value="EAL domain-like"/>
    <property type="match status" value="1"/>
</dbReference>
<dbReference type="InterPro" id="IPR001789">
    <property type="entry name" value="Sig_transdc_resp-reg_receiver"/>
</dbReference>
<dbReference type="SMART" id="SM00091">
    <property type="entry name" value="PAS"/>
    <property type="match status" value="1"/>
</dbReference>
<dbReference type="CDD" id="cd01948">
    <property type="entry name" value="EAL"/>
    <property type="match status" value="1"/>
</dbReference>
<dbReference type="Pfam" id="PF00990">
    <property type="entry name" value="GGDEF"/>
    <property type="match status" value="1"/>
</dbReference>
<dbReference type="NCBIfam" id="TIGR00229">
    <property type="entry name" value="sensory_box"/>
    <property type="match status" value="1"/>
</dbReference>
<dbReference type="InterPro" id="IPR035919">
    <property type="entry name" value="EAL_sf"/>
</dbReference>
<accession>A0ABN5FCL3</accession>
<dbReference type="Gene3D" id="3.30.450.20">
    <property type="entry name" value="PAS domain"/>
    <property type="match status" value="2"/>
</dbReference>
<feature type="domain" description="EAL" evidence="5">
    <location>
        <begin position="572"/>
        <end position="825"/>
    </location>
</feature>
<dbReference type="InterPro" id="IPR000700">
    <property type="entry name" value="PAS-assoc_C"/>
</dbReference>
<dbReference type="SMART" id="SM00448">
    <property type="entry name" value="REC"/>
    <property type="match status" value="1"/>
</dbReference>
<feature type="domain" description="PAC" evidence="4">
    <location>
        <begin position="346"/>
        <end position="398"/>
    </location>
</feature>
<dbReference type="SUPFAM" id="SSF52172">
    <property type="entry name" value="CheY-like"/>
    <property type="match status" value="1"/>
</dbReference>
<evidence type="ECO:0000259" key="6">
    <source>
        <dbReference type="PROSITE" id="PS50887"/>
    </source>
</evidence>
<reference evidence="7 8" key="1">
    <citation type="submission" date="2017-10" db="EMBL/GenBank/DDBJ databases">
        <title>Biodiversity and function of Thalassospira species in the particle-attached aromatic-hydrocarbon-degrading consortia from the surface seawater of the China South Sea.</title>
        <authorList>
            <person name="Dong C."/>
            <person name="Liu R."/>
            <person name="Shao Z."/>
        </authorList>
    </citation>
    <scope>NUCLEOTIDE SEQUENCE [LARGE SCALE GENOMIC DNA]</scope>
    <source>
        <strain evidence="7 8">CSC3H3</strain>
    </source>
</reference>
<dbReference type="Gene3D" id="3.40.50.2300">
    <property type="match status" value="1"/>
</dbReference>
<keyword evidence="1" id="KW-0597">Phosphoprotein</keyword>
<dbReference type="SUPFAM" id="SSF55785">
    <property type="entry name" value="PYP-like sensor domain (PAS domain)"/>
    <property type="match status" value="2"/>
</dbReference>
<dbReference type="InterPro" id="IPR000014">
    <property type="entry name" value="PAS"/>
</dbReference>
<dbReference type="CDD" id="cd00130">
    <property type="entry name" value="PAS"/>
    <property type="match status" value="1"/>
</dbReference>